<comment type="caution">
    <text evidence="2">The sequence shown here is derived from an EMBL/GenBank/DDBJ whole genome shotgun (WGS) entry which is preliminary data.</text>
</comment>
<proteinExistence type="predicted"/>
<dbReference type="EMBL" id="SLXP01000014">
    <property type="protein sequence ID" value="TCP39081.1"/>
    <property type="molecule type" value="Genomic_DNA"/>
</dbReference>
<evidence type="ECO:0000313" key="3">
    <source>
        <dbReference type="Proteomes" id="UP000294835"/>
    </source>
</evidence>
<organism evidence="2 3">
    <name type="scientific">Rhodovulum marinum</name>
    <dbReference type="NCBI Taxonomy" id="320662"/>
    <lineage>
        <taxon>Bacteria</taxon>
        <taxon>Pseudomonadati</taxon>
        <taxon>Pseudomonadota</taxon>
        <taxon>Alphaproteobacteria</taxon>
        <taxon>Rhodobacterales</taxon>
        <taxon>Paracoccaceae</taxon>
        <taxon>Rhodovulum</taxon>
    </lineage>
</organism>
<dbReference type="InterPro" id="IPR053728">
    <property type="entry name" value="Alginate_Permeability_Chnl"/>
</dbReference>
<keyword evidence="3" id="KW-1185">Reference proteome</keyword>
<name>A0A4R2PY02_9RHOB</name>
<dbReference type="AlphaFoldDB" id="A0A4R2PY02"/>
<protein>
    <submittedName>
        <fullName evidence="2">Alginate export protein</fullName>
    </submittedName>
</protein>
<dbReference type="Pfam" id="PF13372">
    <property type="entry name" value="Alginate_exp"/>
    <property type="match status" value="1"/>
</dbReference>
<dbReference type="RefSeq" id="WP_243695881.1">
    <property type="nucleotide sequence ID" value="NZ_SLXP01000014.1"/>
</dbReference>
<sequence length="501" mass="53954">MASKSSLPARAQSRDDAARRAVVFVQKHMTRICAGTLILAHVAVLPAQAQERDPMLLYEQDGLTLRGHLQFGVNAVAERNLFWDLAATTNPGSGFDPDTNWLEGYIKPGISFEYQLDTGAVFYGKFSAVSSYTWGTDAFDTGDTGATTLEEAYLAIRGDLGPDLSYDLSLGPRELTLGTGMLIANGATSGFERGALKFGPRKAWEMAVIGRLSFGDITGTAFYLDPNELPSTDGNNELAGFDLRYDDPRGGYLGATFVNVLESDSPYPQAAPGGVGAPTVTPGARDGTNTVSVYAKTNPFAGALENWVFTADFARQWNDRIDLDAWAGRVTAGYTFANVPWSPNLTLGYQTFSGDDPNTTALERFDPLYYQGSPSAWATGSKSASTFINSNVNALTLALRVQPTRQDTWTLRYAHIRANELNSPVQFGQATRVDLNGNVVSGVTDAHLADDLFLEYSRIINRNTFLTAGVSVSFPGDGIDNVVGGSADPWTGGFVNVVINF</sequence>
<dbReference type="Proteomes" id="UP000294835">
    <property type="component" value="Unassembled WGS sequence"/>
</dbReference>
<accession>A0A4R2PY02</accession>
<dbReference type="Gene3D" id="2.40.160.100">
    <property type="match status" value="1"/>
</dbReference>
<feature type="domain" description="Alginate export" evidence="1">
    <location>
        <begin position="322"/>
        <end position="485"/>
    </location>
</feature>
<reference evidence="2 3" key="1">
    <citation type="submission" date="2019-03" db="EMBL/GenBank/DDBJ databases">
        <title>Genomic Encyclopedia of Type Strains, Phase IV (KMG-IV): sequencing the most valuable type-strain genomes for metagenomic binning, comparative biology and taxonomic classification.</title>
        <authorList>
            <person name="Goeker M."/>
        </authorList>
    </citation>
    <scope>NUCLEOTIDE SEQUENCE [LARGE SCALE GENOMIC DNA]</scope>
    <source>
        <strain evidence="2 3">DSM 18063</strain>
    </source>
</reference>
<evidence type="ECO:0000313" key="2">
    <source>
        <dbReference type="EMBL" id="TCP39081.1"/>
    </source>
</evidence>
<dbReference type="InterPro" id="IPR025388">
    <property type="entry name" value="Alginate_export_dom"/>
</dbReference>
<evidence type="ECO:0000259" key="1">
    <source>
        <dbReference type="Pfam" id="PF13372"/>
    </source>
</evidence>
<gene>
    <name evidence="2" type="ORF">EV662_1147</name>
</gene>